<proteinExistence type="predicted"/>
<dbReference type="EMBL" id="JAGZSV010000069">
    <property type="protein sequence ID" value="MBS6940808.1"/>
    <property type="molecule type" value="Genomic_DNA"/>
</dbReference>
<comment type="caution">
    <text evidence="2">The sequence shown here is derived from an EMBL/GenBank/DDBJ whole genome shotgun (WGS) entry which is preliminary data.</text>
</comment>
<sequence>MAEDVTSTATDQAECNATGPHGDAANSEDWKARYDELLKQTRKHEDRAKANYAKAKAYDEAAKHAEEADGKLAELAEKAERAEKALAAMKAERERERAVADVAKKAGVPAEVLKLMRGDTADELKGAADALAAYVKSLSLYPEVSDGGAQRAQPVTKESISAIKDRAERVRARAENASLYK</sequence>
<evidence type="ECO:0000313" key="3">
    <source>
        <dbReference type="Proteomes" id="UP000727506"/>
    </source>
</evidence>
<evidence type="ECO:0008006" key="4">
    <source>
        <dbReference type="Google" id="ProtNLM"/>
    </source>
</evidence>
<dbReference type="Proteomes" id="UP000727506">
    <property type="component" value="Unassembled WGS sequence"/>
</dbReference>
<dbReference type="AlphaFoldDB" id="A0A943UY13"/>
<evidence type="ECO:0000313" key="2">
    <source>
        <dbReference type="EMBL" id="MBS6940808.1"/>
    </source>
</evidence>
<organism evidence="2 3">
    <name type="scientific">Slackia piriformis</name>
    <dbReference type="NCBI Taxonomy" id="626934"/>
    <lineage>
        <taxon>Bacteria</taxon>
        <taxon>Bacillati</taxon>
        <taxon>Actinomycetota</taxon>
        <taxon>Coriobacteriia</taxon>
        <taxon>Eggerthellales</taxon>
        <taxon>Eggerthellaceae</taxon>
        <taxon>Slackia</taxon>
    </lineage>
</organism>
<evidence type="ECO:0000256" key="1">
    <source>
        <dbReference type="SAM" id="MobiDB-lite"/>
    </source>
</evidence>
<protein>
    <recommendedName>
        <fullName evidence="4">DUF4355 domain-containing protein</fullName>
    </recommendedName>
</protein>
<feature type="region of interest" description="Disordered" evidence="1">
    <location>
        <begin position="1"/>
        <end position="30"/>
    </location>
</feature>
<accession>A0A943UY13</accession>
<feature type="compositionally biased region" description="Polar residues" evidence="1">
    <location>
        <begin position="1"/>
        <end position="15"/>
    </location>
</feature>
<reference evidence="2" key="1">
    <citation type="submission" date="2021-02" db="EMBL/GenBank/DDBJ databases">
        <title>Infant gut strain persistence is associated with maternal origin, phylogeny, and functional potential including surface adhesion and iron acquisition.</title>
        <authorList>
            <person name="Lou Y.C."/>
        </authorList>
    </citation>
    <scope>NUCLEOTIDE SEQUENCE</scope>
    <source>
        <strain evidence="2">L2_039_000G1_dasL2_039_000G1_concoct_11</strain>
    </source>
</reference>
<name>A0A943UY13_9ACTN</name>
<gene>
    <name evidence="2" type="ORF">KH142_04880</name>
</gene>